<proteinExistence type="predicted"/>
<reference evidence="1 2" key="1">
    <citation type="submission" date="2017-11" db="EMBL/GenBank/DDBJ databases">
        <title>Complete genome of Rhizobium leguminosarum Norway, an ineffective micro-symbiont.</title>
        <authorList>
            <person name="Hoffrichter A."/>
            <person name="Liang J."/>
            <person name="Brachmann A."/>
            <person name="Marin M."/>
        </authorList>
    </citation>
    <scope>NUCLEOTIDE SEQUENCE [LARGE SCALE GENOMIC DNA]</scope>
    <source>
        <strain evidence="1 2">Norway</strain>
    </source>
</reference>
<accession>A0A2K9YZ30</accession>
<dbReference type="AlphaFoldDB" id="A0A2K9YZ30"/>
<dbReference type="Proteomes" id="UP000238523">
    <property type="component" value="Chromosome"/>
</dbReference>
<gene>
    <name evidence="1" type="ORF">CUJ84_Chr000833</name>
</gene>
<evidence type="ECO:0000313" key="1">
    <source>
        <dbReference type="EMBL" id="AUW41234.1"/>
    </source>
</evidence>
<name>A0A2K9YZ30_RHILE</name>
<evidence type="ECO:0000313" key="2">
    <source>
        <dbReference type="Proteomes" id="UP000238523"/>
    </source>
</evidence>
<sequence length="66" mass="7412">MGGKRANGFFRSFCDQAMCAGSNLVEQTHSAQEWAAQEWAAQEWAAQEWVVVSPLWRGRSGICCFE</sequence>
<dbReference type="EMBL" id="CP025012">
    <property type="protein sequence ID" value="AUW41234.1"/>
    <property type="molecule type" value="Genomic_DNA"/>
</dbReference>
<protein>
    <submittedName>
        <fullName evidence="1">Uncharacterized protein</fullName>
    </submittedName>
</protein>
<organism evidence="1 2">
    <name type="scientific">Rhizobium leguminosarum</name>
    <dbReference type="NCBI Taxonomy" id="384"/>
    <lineage>
        <taxon>Bacteria</taxon>
        <taxon>Pseudomonadati</taxon>
        <taxon>Pseudomonadota</taxon>
        <taxon>Alphaproteobacteria</taxon>
        <taxon>Hyphomicrobiales</taxon>
        <taxon>Rhizobiaceae</taxon>
        <taxon>Rhizobium/Agrobacterium group</taxon>
        <taxon>Rhizobium</taxon>
    </lineage>
</organism>